<evidence type="ECO:0000256" key="4">
    <source>
        <dbReference type="SAM" id="Phobius"/>
    </source>
</evidence>
<dbReference type="Pfam" id="PF07983">
    <property type="entry name" value="X8"/>
    <property type="match status" value="1"/>
</dbReference>
<dbReference type="SMART" id="SM00768">
    <property type="entry name" value="X8"/>
    <property type="match status" value="1"/>
</dbReference>
<evidence type="ECO:0000256" key="1">
    <source>
        <dbReference type="ARBA" id="ARBA00004609"/>
    </source>
</evidence>
<dbReference type="GO" id="GO:0005886">
    <property type="term" value="C:plasma membrane"/>
    <property type="evidence" value="ECO:0007669"/>
    <property type="project" value="UniProtKB-SubCell"/>
</dbReference>
<sequence length="183" mass="19060">MKISTIMSVLVHLVLLLCFSGHSCATYCICKDGVSEKALQTTIDYACGAGADCSSIHEKGGCYEPNTVKDHCNYAANSYFQRKGQAVGSCDFSGTATTSATIPNQASGCVYPASPSTAGTSTTPSTFNSPTVTNTTGGAIPVFGSNGMGIDDTSAAVGLFQRFSLAFSLSLFMLFAVMMLMMK</sequence>
<dbReference type="PANTHER" id="PTHR31044">
    <property type="entry name" value="BETA-1,3 GLUCANASE"/>
    <property type="match status" value="1"/>
</dbReference>
<keyword evidence="8" id="KW-1185">Reference proteome</keyword>
<protein>
    <recommendedName>
        <fullName evidence="6">X8 domain-containing protein</fullName>
    </recommendedName>
</protein>
<feature type="chain" id="PRO_5042888886" description="X8 domain-containing protein" evidence="5">
    <location>
        <begin position="26"/>
        <end position="183"/>
    </location>
</feature>
<dbReference type="Proteomes" id="UP001345219">
    <property type="component" value="Chromosome 13"/>
</dbReference>
<dbReference type="EMBL" id="JAXIOK010000001">
    <property type="protein sequence ID" value="KAK4779921.1"/>
    <property type="molecule type" value="Genomic_DNA"/>
</dbReference>
<keyword evidence="2" id="KW-0336">GPI-anchor</keyword>
<evidence type="ECO:0000256" key="5">
    <source>
        <dbReference type="SAM" id="SignalP"/>
    </source>
</evidence>
<reference evidence="7 8" key="1">
    <citation type="journal article" date="2023" name="Hortic Res">
        <title>Pangenome of water caltrop reveals structural variations and asymmetric subgenome divergence after allopolyploidization.</title>
        <authorList>
            <person name="Zhang X."/>
            <person name="Chen Y."/>
            <person name="Wang L."/>
            <person name="Yuan Y."/>
            <person name="Fang M."/>
            <person name="Shi L."/>
            <person name="Lu R."/>
            <person name="Comes H.P."/>
            <person name="Ma Y."/>
            <person name="Chen Y."/>
            <person name="Huang G."/>
            <person name="Zhou Y."/>
            <person name="Zheng Z."/>
            <person name="Qiu Y."/>
        </authorList>
    </citation>
    <scope>NUCLEOTIDE SEQUENCE [LARGE SCALE GENOMIC DNA]</scope>
    <source>
        <tissue evidence="7">Roots</tissue>
    </source>
</reference>
<keyword evidence="4" id="KW-1133">Transmembrane helix</keyword>
<comment type="caution">
    <text evidence="7">The sequence shown here is derived from an EMBL/GenBank/DDBJ whole genome shotgun (WGS) entry which is preliminary data.</text>
</comment>
<organism evidence="7 8">
    <name type="scientific">Trapa incisa</name>
    <dbReference type="NCBI Taxonomy" id="236973"/>
    <lineage>
        <taxon>Eukaryota</taxon>
        <taxon>Viridiplantae</taxon>
        <taxon>Streptophyta</taxon>
        <taxon>Embryophyta</taxon>
        <taxon>Tracheophyta</taxon>
        <taxon>Spermatophyta</taxon>
        <taxon>Magnoliopsida</taxon>
        <taxon>eudicotyledons</taxon>
        <taxon>Gunneridae</taxon>
        <taxon>Pentapetalae</taxon>
        <taxon>rosids</taxon>
        <taxon>malvids</taxon>
        <taxon>Myrtales</taxon>
        <taxon>Lythraceae</taxon>
        <taxon>Trapa</taxon>
    </lineage>
</organism>
<keyword evidence="2" id="KW-0449">Lipoprotein</keyword>
<accession>A0AAN7L643</accession>
<keyword evidence="4" id="KW-0812">Transmembrane</keyword>
<keyword evidence="2" id="KW-0325">Glycoprotein</keyword>
<evidence type="ECO:0000313" key="7">
    <source>
        <dbReference type="EMBL" id="KAK4779921.1"/>
    </source>
</evidence>
<evidence type="ECO:0000259" key="6">
    <source>
        <dbReference type="SMART" id="SM00768"/>
    </source>
</evidence>
<comment type="subcellular location">
    <subcellularLocation>
        <location evidence="1">Cell membrane</location>
        <topology evidence="1">Lipid-anchor</topology>
        <topology evidence="1">GPI-anchor</topology>
    </subcellularLocation>
</comment>
<dbReference type="Gene3D" id="1.20.58.1040">
    <property type="match status" value="1"/>
</dbReference>
<evidence type="ECO:0000256" key="3">
    <source>
        <dbReference type="ARBA" id="ARBA00022729"/>
    </source>
</evidence>
<evidence type="ECO:0000313" key="8">
    <source>
        <dbReference type="Proteomes" id="UP001345219"/>
    </source>
</evidence>
<dbReference type="GO" id="GO:0009506">
    <property type="term" value="C:plasmodesma"/>
    <property type="evidence" value="ECO:0007669"/>
    <property type="project" value="UniProtKB-ARBA"/>
</dbReference>
<dbReference type="InterPro" id="IPR012946">
    <property type="entry name" value="X8"/>
</dbReference>
<dbReference type="AlphaFoldDB" id="A0AAN7L643"/>
<keyword evidence="3 5" id="KW-0732">Signal</keyword>
<dbReference type="GO" id="GO:0098552">
    <property type="term" value="C:side of membrane"/>
    <property type="evidence" value="ECO:0007669"/>
    <property type="project" value="UniProtKB-KW"/>
</dbReference>
<dbReference type="InterPro" id="IPR044788">
    <property type="entry name" value="X8_dom_prot"/>
</dbReference>
<keyword evidence="4" id="KW-0472">Membrane</keyword>
<name>A0AAN7L643_9MYRT</name>
<feature type="domain" description="X8" evidence="6">
    <location>
        <begin position="26"/>
        <end position="111"/>
    </location>
</feature>
<dbReference type="PANTHER" id="PTHR31044:SF60">
    <property type="entry name" value="PLASMODESMATA CALLOSE-BINDING PROTEIN 4"/>
    <property type="match status" value="1"/>
</dbReference>
<feature type="transmembrane region" description="Helical" evidence="4">
    <location>
        <begin position="163"/>
        <end position="182"/>
    </location>
</feature>
<evidence type="ECO:0000256" key="2">
    <source>
        <dbReference type="ARBA" id="ARBA00022622"/>
    </source>
</evidence>
<proteinExistence type="predicted"/>
<feature type="signal peptide" evidence="5">
    <location>
        <begin position="1"/>
        <end position="25"/>
    </location>
</feature>
<gene>
    <name evidence="7" type="ORF">SAY87_016027</name>
</gene>